<accession>A0A7K3W4Q5</accession>
<evidence type="ECO:0000256" key="4">
    <source>
        <dbReference type="ARBA" id="ARBA00022692"/>
    </source>
</evidence>
<feature type="transmembrane region" description="Helical" evidence="7">
    <location>
        <begin position="122"/>
        <end position="142"/>
    </location>
</feature>
<feature type="transmembrane region" description="Helical" evidence="7">
    <location>
        <begin position="183"/>
        <end position="202"/>
    </location>
</feature>
<keyword evidence="4 7" id="KW-0812">Transmembrane</keyword>
<proteinExistence type="predicted"/>
<dbReference type="InterPro" id="IPR004638">
    <property type="entry name" value="EmrB-like"/>
</dbReference>
<reference evidence="9 10" key="1">
    <citation type="submission" date="2020-02" db="EMBL/GenBank/DDBJ databases">
        <title>Geodermatophilus sabuli CPCC 205279 I12A-02694.</title>
        <authorList>
            <person name="Jiang Z."/>
        </authorList>
    </citation>
    <scope>NUCLEOTIDE SEQUENCE [LARGE SCALE GENOMIC DNA]</scope>
    <source>
        <strain evidence="9 10">I12A-02694</strain>
    </source>
</reference>
<dbReference type="PANTHER" id="PTHR42718:SF46">
    <property type="entry name" value="BLR6921 PROTEIN"/>
    <property type="match status" value="1"/>
</dbReference>
<feature type="transmembrane region" description="Helical" evidence="7">
    <location>
        <begin position="323"/>
        <end position="346"/>
    </location>
</feature>
<dbReference type="InterPro" id="IPR036259">
    <property type="entry name" value="MFS_trans_sf"/>
</dbReference>
<feature type="transmembrane region" description="Helical" evidence="7">
    <location>
        <begin position="382"/>
        <end position="409"/>
    </location>
</feature>
<dbReference type="RefSeq" id="WP_163482575.1">
    <property type="nucleotide sequence ID" value="NZ_JAAGWF010000017.1"/>
</dbReference>
<name>A0A7K3W4Q5_9ACTN</name>
<feature type="transmembrane region" description="Helical" evidence="7">
    <location>
        <begin position="255"/>
        <end position="273"/>
    </location>
</feature>
<keyword evidence="3" id="KW-1003">Cell membrane</keyword>
<keyword evidence="6 7" id="KW-0472">Membrane</keyword>
<dbReference type="Proteomes" id="UP000470246">
    <property type="component" value="Unassembled WGS sequence"/>
</dbReference>
<evidence type="ECO:0000313" key="10">
    <source>
        <dbReference type="Proteomes" id="UP000470246"/>
    </source>
</evidence>
<dbReference type="PROSITE" id="PS00216">
    <property type="entry name" value="SUGAR_TRANSPORT_1"/>
    <property type="match status" value="1"/>
</dbReference>
<dbReference type="SUPFAM" id="SSF103473">
    <property type="entry name" value="MFS general substrate transporter"/>
    <property type="match status" value="1"/>
</dbReference>
<feature type="transmembrane region" description="Helical" evidence="7">
    <location>
        <begin position="154"/>
        <end position="177"/>
    </location>
</feature>
<keyword evidence="5 7" id="KW-1133">Transmembrane helix</keyword>
<dbReference type="GO" id="GO:0022857">
    <property type="term" value="F:transmembrane transporter activity"/>
    <property type="evidence" value="ECO:0007669"/>
    <property type="project" value="InterPro"/>
</dbReference>
<feature type="transmembrane region" description="Helical" evidence="7">
    <location>
        <begin position="60"/>
        <end position="80"/>
    </location>
</feature>
<dbReference type="Gene3D" id="1.20.1250.20">
    <property type="entry name" value="MFS general substrate transporter like domains"/>
    <property type="match status" value="1"/>
</dbReference>
<feature type="transmembrane region" description="Helical" evidence="7">
    <location>
        <begin position="430"/>
        <end position="451"/>
    </location>
</feature>
<comment type="caution">
    <text evidence="9">The sequence shown here is derived from an EMBL/GenBank/DDBJ whole genome shotgun (WGS) entry which is preliminary data.</text>
</comment>
<dbReference type="InterPro" id="IPR005829">
    <property type="entry name" value="Sugar_transporter_CS"/>
</dbReference>
<feature type="transmembrane region" description="Helical" evidence="7">
    <location>
        <begin position="24"/>
        <end position="48"/>
    </location>
</feature>
<feature type="transmembrane region" description="Helical" evidence="7">
    <location>
        <begin position="358"/>
        <end position="376"/>
    </location>
</feature>
<evidence type="ECO:0000256" key="2">
    <source>
        <dbReference type="ARBA" id="ARBA00022448"/>
    </source>
</evidence>
<dbReference type="InterPro" id="IPR011701">
    <property type="entry name" value="MFS"/>
</dbReference>
<feature type="transmembrane region" description="Helical" evidence="7">
    <location>
        <begin position="92"/>
        <end position="110"/>
    </location>
</feature>
<evidence type="ECO:0000256" key="1">
    <source>
        <dbReference type="ARBA" id="ARBA00004651"/>
    </source>
</evidence>
<dbReference type="Gene3D" id="1.20.1720.10">
    <property type="entry name" value="Multidrug resistance protein D"/>
    <property type="match status" value="1"/>
</dbReference>
<feature type="transmembrane region" description="Helical" evidence="7">
    <location>
        <begin position="214"/>
        <end position="235"/>
    </location>
</feature>
<dbReference type="AlphaFoldDB" id="A0A7K3W4Q5"/>
<evidence type="ECO:0000313" key="9">
    <source>
        <dbReference type="EMBL" id="NEK59194.1"/>
    </source>
</evidence>
<feature type="transmembrane region" description="Helical" evidence="7">
    <location>
        <begin position="294"/>
        <end position="317"/>
    </location>
</feature>
<dbReference type="PROSITE" id="PS50850">
    <property type="entry name" value="MFS"/>
    <property type="match status" value="1"/>
</dbReference>
<dbReference type="NCBIfam" id="TIGR00711">
    <property type="entry name" value="efflux_EmrB"/>
    <property type="match status" value="1"/>
</dbReference>
<evidence type="ECO:0000259" key="8">
    <source>
        <dbReference type="PROSITE" id="PS50850"/>
    </source>
</evidence>
<dbReference type="PANTHER" id="PTHR42718">
    <property type="entry name" value="MAJOR FACILITATOR SUPERFAMILY MULTIDRUG TRANSPORTER MFSC"/>
    <property type="match status" value="1"/>
</dbReference>
<gene>
    <name evidence="9" type="ORF">GCU56_15110</name>
</gene>
<evidence type="ECO:0000256" key="7">
    <source>
        <dbReference type="SAM" id="Phobius"/>
    </source>
</evidence>
<keyword evidence="2" id="KW-0813">Transport</keyword>
<organism evidence="9 10">
    <name type="scientific">Geodermatophilus sabuli</name>
    <dbReference type="NCBI Taxonomy" id="1564158"/>
    <lineage>
        <taxon>Bacteria</taxon>
        <taxon>Bacillati</taxon>
        <taxon>Actinomycetota</taxon>
        <taxon>Actinomycetes</taxon>
        <taxon>Geodermatophilales</taxon>
        <taxon>Geodermatophilaceae</taxon>
        <taxon>Geodermatophilus</taxon>
    </lineage>
</organism>
<protein>
    <submittedName>
        <fullName evidence="9">MFS transporter</fullName>
    </submittedName>
</protein>
<dbReference type="EMBL" id="JAAGWF010000017">
    <property type="protein sequence ID" value="NEK59194.1"/>
    <property type="molecule type" value="Genomic_DNA"/>
</dbReference>
<dbReference type="Pfam" id="PF07690">
    <property type="entry name" value="MFS_1"/>
    <property type="match status" value="1"/>
</dbReference>
<feature type="domain" description="Major facilitator superfamily (MFS) profile" evidence="8">
    <location>
        <begin position="26"/>
        <end position="501"/>
    </location>
</feature>
<evidence type="ECO:0000256" key="5">
    <source>
        <dbReference type="ARBA" id="ARBA00022989"/>
    </source>
</evidence>
<comment type="subcellular location">
    <subcellularLocation>
        <location evidence="1">Cell membrane</location>
        <topology evidence="1">Multi-pass membrane protein</topology>
    </subcellularLocation>
</comment>
<dbReference type="CDD" id="cd17321">
    <property type="entry name" value="MFS_MMR_MDR_like"/>
    <property type="match status" value="1"/>
</dbReference>
<dbReference type="InterPro" id="IPR020846">
    <property type="entry name" value="MFS_dom"/>
</dbReference>
<keyword evidence="10" id="KW-1185">Reference proteome</keyword>
<sequence>MTDPTPTRASGAGHIGDEPYPRRWLALAVIAVTILMVILDATIVNIAMPAVAADLDIASANLQWIVTAYTLTFGGLLLLGGRIADFWGRKRTYLVGAGGFAVASALGGIATSEELLFAARALQGAFGALLAPASLALITVLFTDAKERAKAFAVYGAIAGGGSAVGLLLGGVLTEYADWRWCFWVNVPVAVLAIAAAIRIVPESRTPGDTSYDVPGAVLGTLGLASFVYGFTRVAQAAEENAATGSTDSAWADPWALLFIGVGVLAVAAFVVVELRTRNPLLPMRLLLDRNRGGAYLTSTLVGAGLLGAFFFLSLYFQQVLGYTPVTAGFASLPTTLGVLVSAGAASGLVPRVGPKPLMVLGGLLAAAGLFVMSFLEVDSGFWGLAFPGQLLLGLGLGFTFVPLSNLALIGVGGHDAGAASAVLNATQQIGASIGTALLATLSVGAITDYVTGVATSGGNPQDPAVVLQAQVEGYTTAFTWAAALLVLGAVASALLIKATKDDIPTDTDAVAHVG</sequence>
<evidence type="ECO:0000256" key="6">
    <source>
        <dbReference type="ARBA" id="ARBA00023136"/>
    </source>
</evidence>
<evidence type="ECO:0000256" key="3">
    <source>
        <dbReference type="ARBA" id="ARBA00022475"/>
    </source>
</evidence>
<feature type="transmembrane region" description="Helical" evidence="7">
    <location>
        <begin position="478"/>
        <end position="497"/>
    </location>
</feature>
<dbReference type="GO" id="GO:0005886">
    <property type="term" value="C:plasma membrane"/>
    <property type="evidence" value="ECO:0007669"/>
    <property type="project" value="UniProtKB-SubCell"/>
</dbReference>